<comment type="subcellular location">
    <subcellularLocation>
        <location evidence="1">Membrane</location>
    </subcellularLocation>
</comment>
<evidence type="ECO:0000256" key="17">
    <source>
        <dbReference type="ARBA" id="ARBA00069309"/>
    </source>
</evidence>
<dbReference type="InterPro" id="IPR044596">
    <property type="entry name" value="PTPMT1-like"/>
</dbReference>
<evidence type="ECO:0000256" key="2">
    <source>
        <dbReference type="ARBA" id="ARBA00005189"/>
    </source>
</evidence>
<dbReference type="Proteomes" id="UP001165289">
    <property type="component" value="Unassembled WGS sequence"/>
</dbReference>
<evidence type="ECO:0000256" key="7">
    <source>
        <dbReference type="ARBA" id="ARBA00023136"/>
    </source>
</evidence>
<evidence type="ECO:0000256" key="8">
    <source>
        <dbReference type="ARBA" id="ARBA00023209"/>
    </source>
</evidence>
<dbReference type="EMBL" id="JAKMXF010000318">
    <property type="protein sequence ID" value="KAI6649715.1"/>
    <property type="molecule type" value="Genomic_DNA"/>
</dbReference>
<evidence type="ECO:0000259" key="18">
    <source>
        <dbReference type="PROSITE" id="PS50054"/>
    </source>
</evidence>
<evidence type="ECO:0000256" key="3">
    <source>
        <dbReference type="ARBA" id="ARBA00022516"/>
    </source>
</evidence>
<comment type="catalytic activity">
    <reaction evidence="15">
        <text>1,2-di-(9Z-octadecenoyl)-sn-glycero-3-phospho-(1'-sn-glycerol-3'-phosphate) + H2O = 1,2-di-(9Z-octadecenoyl)-sn-glycero-3-phospho-(1'-sn-glycerol) + phosphate</text>
        <dbReference type="Rhea" id="RHEA:42304"/>
        <dbReference type="ChEBI" id="CHEBI:15377"/>
        <dbReference type="ChEBI" id="CHEBI:43474"/>
        <dbReference type="ChEBI" id="CHEBI:75163"/>
        <dbReference type="ChEBI" id="CHEBI:78907"/>
    </reaction>
    <physiologicalReaction direction="left-to-right" evidence="15">
        <dbReference type="Rhea" id="RHEA:42305"/>
    </physiologicalReaction>
</comment>
<feature type="domain" description="Tyrosine-protein phosphatase" evidence="18">
    <location>
        <begin position="35"/>
        <end position="185"/>
    </location>
</feature>
<keyword evidence="21" id="KW-1185">Reference proteome</keyword>
<keyword evidence="4" id="KW-0378">Hydrolase</keyword>
<dbReference type="Gene3D" id="3.90.190.10">
    <property type="entry name" value="Protein tyrosine phosphatase superfamily"/>
    <property type="match status" value="1"/>
</dbReference>
<proteinExistence type="predicted"/>
<keyword evidence="6" id="KW-0443">Lipid metabolism</keyword>
<dbReference type="GO" id="GO:0008962">
    <property type="term" value="F:phosphatidylglycerophosphatase activity"/>
    <property type="evidence" value="ECO:0007669"/>
    <property type="project" value="UniProtKB-EC"/>
</dbReference>
<evidence type="ECO:0000259" key="19">
    <source>
        <dbReference type="PROSITE" id="PS50056"/>
    </source>
</evidence>
<dbReference type="PROSITE" id="PS00383">
    <property type="entry name" value="TYR_PHOSPHATASE_1"/>
    <property type="match status" value="1"/>
</dbReference>
<dbReference type="PANTHER" id="PTHR46712">
    <property type="entry name" value="PHOSPHATIDYLGLYCEROPHOSPHATASE AND PROTEIN-TYROSINE PHOSPHATASE 1"/>
    <property type="match status" value="1"/>
</dbReference>
<dbReference type="EC" id="3.1.3.27" evidence="11"/>
<dbReference type="GO" id="GO:0004721">
    <property type="term" value="F:phosphoprotein phosphatase activity"/>
    <property type="evidence" value="ECO:0007669"/>
    <property type="project" value="UniProtKB-KW"/>
</dbReference>
<gene>
    <name evidence="20" type="ORF">LOD99_6505</name>
</gene>
<comment type="catalytic activity">
    <reaction evidence="16">
        <text>1,2-dioctanoyl-sn-glycero-3-phospho-(1D-myo-inositol-5-phosphate) + H2O = 1,2-dioctanoyl-sn-glycero-3-phospho-(1D-myo-inositol) + phosphate</text>
        <dbReference type="Rhea" id="RHEA:42308"/>
        <dbReference type="ChEBI" id="CHEBI:15377"/>
        <dbReference type="ChEBI" id="CHEBI:43474"/>
        <dbReference type="ChEBI" id="CHEBI:65221"/>
        <dbReference type="ChEBI" id="CHEBI:78911"/>
    </reaction>
    <physiologicalReaction direction="left-to-right" evidence="16">
        <dbReference type="Rhea" id="RHEA:42309"/>
    </physiologicalReaction>
</comment>
<comment type="caution">
    <text evidence="20">The sequence shown here is derived from an EMBL/GenBank/DDBJ whole genome shotgun (WGS) entry which is preliminary data.</text>
</comment>
<dbReference type="GO" id="GO:0008654">
    <property type="term" value="P:phospholipid biosynthetic process"/>
    <property type="evidence" value="ECO:0007669"/>
    <property type="project" value="UniProtKB-KW"/>
</dbReference>
<reference evidence="20 21" key="1">
    <citation type="journal article" date="2023" name="BMC Biol.">
        <title>The compact genome of the sponge Oopsacas minuta (Hexactinellida) is lacking key metazoan core genes.</title>
        <authorList>
            <person name="Santini S."/>
            <person name="Schenkelaars Q."/>
            <person name="Jourda C."/>
            <person name="Duchesne M."/>
            <person name="Belahbib H."/>
            <person name="Rocher C."/>
            <person name="Selva M."/>
            <person name="Riesgo A."/>
            <person name="Vervoort M."/>
            <person name="Leys S.P."/>
            <person name="Kodjabachian L."/>
            <person name="Le Bivic A."/>
            <person name="Borchiellini C."/>
            <person name="Claverie J.M."/>
            <person name="Renard E."/>
        </authorList>
    </citation>
    <scope>NUCLEOTIDE SEQUENCE [LARGE SCALE GENOMIC DNA]</scope>
    <source>
        <strain evidence="20">SPO-2</strain>
    </source>
</reference>
<keyword evidence="3" id="KW-0444">Lipid biosynthesis</keyword>
<accession>A0AAV7JMV4</accession>
<organism evidence="20 21">
    <name type="scientific">Oopsacas minuta</name>
    <dbReference type="NCBI Taxonomy" id="111878"/>
    <lineage>
        <taxon>Eukaryota</taxon>
        <taxon>Metazoa</taxon>
        <taxon>Porifera</taxon>
        <taxon>Hexactinellida</taxon>
        <taxon>Hexasterophora</taxon>
        <taxon>Lyssacinosida</taxon>
        <taxon>Leucopsacidae</taxon>
        <taxon>Oopsacas</taxon>
    </lineage>
</organism>
<dbReference type="InterPro" id="IPR000387">
    <property type="entry name" value="Tyr_Pase_dom"/>
</dbReference>
<dbReference type="GO" id="GO:0004439">
    <property type="term" value="F:phosphatidylinositol-4,5-bisphosphate 5-phosphatase activity"/>
    <property type="evidence" value="ECO:0007669"/>
    <property type="project" value="TreeGrafter"/>
</dbReference>
<dbReference type="GO" id="GO:0005737">
    <property type="term" value="C:cytoplasm"/>
    <property type="evidence" value="ECO:0007669"/>
    <property type="project" value="UniProtKB-ARBA"/>
</dbReference>
<dbReference type="Pfam" id="PF00782">
    <property type="entry name" value="DSPc"/>
    <property type="match status" value="1"/>
</dbReference>
<evidence type="ECO:0000313" key="21">
    <source>
        <dbReference type="Proteomes" id="UP001165289"/>
    </source>
</evidence>
<evidence type="ECO:0000256" key="5">
    <source>
        <dbReference type="ARBA" id="ARBA00022912"/>
    </source>
</evidence>
<evidence type="ECO:0000256" key="13">
    <source>
        <dbReference type="ARBA" id="ARBA00051818"/>
    </source>
</evidence>
<name>A0AAV7JMV4_9METZ</name>
<sequence length="187" mass="21988">MPGFFLELFARIYSRVFFYPSLLFNYLNRCETRRWFDRVDNQVVLGALPLRTFLPDIYNENIGGVLTMNESFEIKHTMPTADEWRARNIIQRHLPTVDFFRAPTQENIQLGIDFINEIGLSGKSVYVHCKAGRGRSTTVVACYLMDKHGITPDEAVMRIRERRSHIRMCAEQMNAVRTYYRQNIQQN</sequence>
<evidence type="ECO:0000256" key="11">
    <source>
        <dbReference type="ARBA" id="ARBA00024224"/>
    </source>
</evidence>
<evidence type="ECO:0000256" key="10">
    <source>
        <dbReference type="ARBA" id="ARBA00024192"/>
    </source>
</evidence>
<feature type="domain" description="Tyrosine specific protein phosphatases" evidence="19">
    <location>
        <begin position="106"/>
        <end position="174"/>
    </location>
</feature>
<keyword evidence="8" id="KW-0594">Phospholipid biosynthesis</keyword>
<evidence type="ECO:0000256" key="15">
    <source>
        <dbReference type="ARBA" id="ARBA00052632"/>
    </source>
</evidence>
<dbReference type="PROSITE" id="PS50056">
    <property type="entry name" value="TYR_PHOSPHATASE_2"/>
    <property type="match status" value="1"/>
</dbReference>
<evidence type="ECO:0000256" key="4">
    <source>
        <dbReference type="ARBA" id="ARBA00022801"/>
    </source>
</evidence>
<dbReference type="AlphaFoldDB" id="A0AAV7JMV4"/>
<evidence type="ECO:0000313" key="20">
    <source>
        <dbReference type="EMBL" id="KAI6649715.1"/>
    </source>
</evidence>
<dbReference type="InterPro" id="IPR029021">
    <property type="entry name" value="Prot-tyrosine_phosphatase-like"/>
</dbReference>
<dbReference type="PANTHER" id="PTHR46712:SF1">
    <property type="entry name" value="PHOSPHATIDYLGLYCEROPHOSPHATASE AND PROTEIN-TYROSINE PHOSPHATASE 1"/>
    <property type="match status" value="1"/>
</dbReference>
<dbReference type="FunFam" id="3.90.190.10:FF:000060">
    <property type="entry name" value="Phosphatidylglycerophosphatase and protein-tyrosine phosphatase 1"/>
    <property type="match status" value="1"/>
</dbReference>
<dbReference type="CDD" id="cd14524">
    <property type="entry name" value="PTPMT1"/>
    <property type="match status" value="1"/>
</dbReference>
<comment type="catalytic activity">
    <reaction evidence="12">
        <text>a 1,2-diacyl-sn-glycero-3-phospho-(1'-sn-glycero-3'-phosphate) + H2O = a 1,2-diacyl-sn-glycero-3-phospho-(1'-sn-glycerol) + phosphate</text>
        <dbReference type="Rhea" id="RHEA:33751"/>
        <dbReference type="ChEBI" id="CHEBI:15377"/>
        <dbReference type="ChEBI" id="CHEBI:43474"/>
        <dbReference type="ChEBI" id="CHEBI:60110"/>
        <dbReference type="ChEBI" id="CHEBI:64716"/>
        <dbReference type="EC" id="3.1.3.27"/>
    </reaction>
    <physiologicalReaction direction="left-to-right" evidence="12">
        <dbReference type="Rhea" id="RHEA:33752"/>
    </physiologicalReaction>
</comment>
<keyword evidence="7" id="KW-0472">Membrane</keyword>
<dbReference type="SMART" id="SM00195">
    <property type="entry name" value="DSPc"/>
    <property type="match status" value="1"/>
</dbReference>
<evidence type="ECO:0000256" key="1">
    <source>
        <dbReference type="ARBA" id="ARBA00004370"/>
    </source>
</evidence>
<dbReference type="InterPro" id="IPR000340">
    <property type="entry name" value="Dual-sp_phosphatase_cat-dom"/>
</dbReference>
<dbReference type="GO" id="GO:0016020">
    <property type="term" value="C:membrane"/>
    <property type="evidence" value="ECO:0007669"/>
    <property type="project" value="UniProtKB-SubCell"/>
</dbReference>
<keyword evidence="5" id="KW-0904">Protein phosphatase</keyword>
<comment type="pathway">
    <text evidence="10">Phospholipid metabolism; phosphatidylglycerol biosynthesis; phosphatidylglycerol from CDP-diacylglycerol: step 2/2.</text>
</comment>
<evidence type="ECO:0000256" key="14">
    <source>
        <dbReference type="ARBA" id="ARBA00052505"/>
    </source>
</evidence>
<evidence type="ECO:0000256" key="16">
    <source>
        <dbReference type="ARBA" id="ARBA00052780"/>
    </source>
</evidence>
<evidence type="ECO:0000256" key="12">
    <source>
        <dbReference type="ARBA" id="ARBA00050944"/>
    </source>
</evidence>
<protein>
    <recommendedName>
        <fullName evidence="17">Phosphatidylglycerophosphatase and protein-tyrosine phosphatase 1</fullName>
        <ecNumber evidence="11">3.1.3.27</ecNumber>
    </recommendedName>
</protein>
<dbReference type="InterPro" id="IPR016130">
    <property type="entry name" value="Tyr_Pase_AS"/>
</dbReference>
<dbReference type="InterPro" id="IPR020422">
    <property type="entry name" value="TYR_PHOSPHATASE_DUAL_dom"/>
</dbReference>
<evidence type="ECO:0000256" key="9">
    <source>
        <dbReference type="ARBA" id="ARBA00023264"/>
    </source>
</evidence>
<dbReference type="SUPFAM" id="SSF52799">
    <property type="entry name" value="(Phosphotyrosine protein) phosphatases II"/>
    <property type="match status" value="1"/>
</dbReference>
<comment type="catalytic activity">
    <reaction evidence="14">
        <text>1,2-dibutyryl-sn-glycero-3-phospho-(1D-myo-inositol-5-phosphate) + H2O = 1,2-dibutyryl-sn-glycero-3-phospho-(1D-myo-inositol) + phosphate</text>
        <dbReference type="Rhea" id="RHEA:42584"/>
        <dbReference type="ChEBI" id="CHEBI:15377"/>
        <dbReference type="ChEBI" id="CHEBI:43474"/>
        <dbReference type="ChEBI" id="CHEBI:82605"/>
        <dbReference type="ChEBI" id="CHEBI:82606"/>
    </reaction>
    <physiologicalReaction direction="left-to-right" evidence="14">
        <dbReference type="Rhea" id="RHEA:42585"/>
    </physiologicalReaction>
</comment>
<dbReference type="InterPro" id="IPR042165">
    <property type="entry name" value="PTPMT1"/>
</dbReference>
<evidence type="ECO:0000256" key="6">
    <source>
        <dbReference type="ARBA" id="ARBA00023098"/>
    </source>
</evidence>
<comment type="catalytic activity">
    <reaction evidence="13">
        <text>a 1-acyl-2-hexanoyl-sn-glycero-3-phospho-(1D-myo-inositol-5-phosphate) + H2O = a 1-acyl-2-hexanoyl-sn-glycero-3-phospho-(1D-myo-inositol) + phosphate</text>
        <dbReference type="Rhea" id="RHEA:42320"/>
        <dbReference type="ChEBI" id="CHEBI:15377"/>
        <dbReference type="ChEBI" id="CHEBI:43474"/>
        <dbReference type="ChEBI" id="CHEBI:78930"/>
        <dbReference type="ChEBI" id="CHEBI:78931"/>
    </reaction>
    <physiologicalReaction direction="left-to-right" evidence="13">
        <dbReference type="Rhea" id="RHEA:42321"/>
    </physiologicalReaction>
</comment>
<comment type="pathway">
    <text evidence="2">Lipid metabolism.</text>
</comment>
<keyword evidence="9" id="KW-1208">Phospholipid metabolism</keyword>
<dbReference type="PROSITE" id="PS50054">
    <property type="entry name" value="TYR_PHOSPHATASE_DUAL"/>
    <property type="match status" value="1"/>
</dbReference>